<keyword evidence="2" id="KW-0067">ATP-binding</keyword>
<dbReference type="OrthoDB" id="9816297at2"/>
<dbReference type="Gene3D" id="3.40.50.300">
    <property type="entry name" value="P-loop containing nucleotide triphosphate hydrolases"/>
    <property type="match status" value="1"/>
</dbReference>
<dbReference type="GO" id="GO:0005829">
    <property type="term" value="C:cytosol"/>
    <property type="evidence" value="ECO:0007669"/>
    <property type="project" value="TreeGrafter"/>
</dbReference>
<dbReference type="GO" id="GO:0016887">
    <property type="term" value="F:ATP hydrolysis activity"/>
    <property type="evidence" value="ECO:0007669"/>
    <property type="project" value="TreeGrafter"/>
</dbReference>
<dbReference type="InterPro" id="IPR033875">
    <property type="entry name" value="FlhG"/>
</dbReference>
<dbReference type="Proteomes" id="UP000216024">
    <property type="component" value="Unassembled WGS sequence"/>
</dbReference>
<proteinExistence type="predicted"/>
<reference evidence="3 4" key="1">
    <citation type="submission" date="2017-06" db="EMBL/GenBank/DDBJ databases">
        <title>Draft genome sequence of anaerobic fermentative bacterium Anaeromicrobium sediminis DY2726D isolated from West Pacific Ocean sediments.</title>
        <authorList>
            <person name="Zeng X."/>
        </authorList>
    </citation>
    <scope>NUCLEOTIDE SEQUENCE [LARGE SCALE GENOMIC DNA]</scope>
    <source>
        <strain evidence="3 4">DY2726D</strain>
    </source>
</reference>
<dbReference type="SUPFAM" id="SSF52540">
    <property type="entry name" value="P-loop containing nucleoside triphosphate hydrolases"/>
    <property type="match status" value="1"/>
</dbReference>
<dbReference type="GO" id="GO:0005524">
    <property type="term" value="F:ATP binding"/>
    <property type="evidence" value="ECO:0007669"/>
    <property type="project" value="UniProtKB-KW"/>
</dbReference>
<dbReference type="PANTHER" id="PTHR43384:SF4">
    <property type="entry name" value="CELLULOSE BIOSYNTHESIS PROTEIN BCSQ-RELATED"/>
    <property type="match status" value="1"/>
</dbReference>
<evidence type="ECO:0000313" key="3">
    <source>
        <dbReference type="EMBL" id="PAB61251.1"/>
    </source>
</evidence>
<dbReference type="GO" id="GO:0051782">
    <property type="term" value="P:negative regulation of cell division"/>
    <property type="evidence" value="ECO:0007669"/>
    <property type="project" value="TreeGrafter"/>
</dbReference>
<evidence type="ECO:0000313" key="4">
    <source>
        <dbReference type="Proteomes" id="UP000216024"/>
    </source>
</evidence>
<dbReference type="GO" id="GO:0009898">
    <property type="term" value="C:cytoplasmic side of plasma membrane"/>
    <property type="evidence" value="ECO:0007669"/>
    <property type="project" value="TreeGrafter"/>
</dbReference>
<organism evidence="3 4">
    <name type="scientific">Anaeromicrobium sediminis</name>
    <dbReference type="NCBI Taxonomy" id="1478221"/>
    <lineage>
        <taxon>Bacteria</taxon>
        <taxon>Bacillati</taxon>
        <taxon>Bacillota</taxon>
        <taxon>Clostridia</taxon>
        <taxon>Peptostreptococcales</taxon>
        <taxon>Thermotaleaceae</taxon>
        <taxon>Anaeromicrobium</taxon>
    </lineage>
</organism>
<keyword evidence="1" id="KW-0547">Nucleotide-binding</keyword>
<dbReference type="AlphaFoldDB" id="A0A267MNR8"/>
<sequence>MNDQAKKLRDIIKKRDVVVDGNFQPYNEARHEPRIIAVASGKGGVGKSNFTINLGLELINLGYRVTIIDADIGLANVDVILGVIPKYTLADVINGRKTLKEVMAKGPKGINLISGGSGLKELIDLTERELSPLVRDLDEVGQISDYILIDTGAGINSTVLSFVRAAEQTIVVTTPEPTSITDAYALIKNIATDNLNDIRLLINRVESENEAEEVFNKLNITSQRFLNTKLKKIGFLYDDNMVSKSVKMQKPFTLSYPDSTVSKGIKVIASSIVEKKEKDSYKAGGFKKFINKLVSGYKKDFINR</sequence>
<accession>A0A267MNR8</accession>
<dbReference type="RefSeq" id="WP_095130481.1">
    <property type="nucleotide sequence ID" value="NZ_NIBG01000001.1"/>
</dbReference>
<name>A0A267MNR8_9FIRM</name>
<evidence type="ECO:0000256" key="1">
    <source>
        <dbReference type="ARBA" id="ARBA00022741"/>
    </source>
</evidence>
<dbReference type="Pfam" id="PF10609">
    <property type="entry name" value="ParA"/>
    <property type="match status" value="1"/>
</dbReference>
<dbReference type="CDD" id="cd02038">
    <property type="entry name" value="FlhG-like"/>
    <property type="match status" value="1"/>
</dbReference>
<comment type="caution">
    <text evidence="3">The sequence shown here is derived from an EMBL/GenBank/DDBJ whole genome shotgun (WGS) entry which is preliminary data.</text>
</comment>
<gene>
    <name evidence="3" type="ORF">CCE28_02145</name>
</gene>
<dbReference type="EMBL" id="NIBG01000001">
    <property type="protein sequence ID" value="PAB61251.1"/>
    <property type="molecule type" value="Genomic_DNA"/>
</dbReference>
<evidence type="ECO:0008006" key="5">
    <source>
        <dbReference type="Google" id="ProtNLM"/>
    </source>
</evidence>
<keyword evidence="4" id="KW-1185">Reference proteome</keyword>
<dbReference type="PIRSF" id="PIRSF003092">
    <property type="entry name" value="MinD"/>
    <property type="match status" value="1"/>
</dbReference>
<dbReference type="InterPro" id="IPR050625">
    <property type="entry name" value="ParA/MinD_ATPase"/>
</dbReference>
<dbReference type="InterPro" id="IPR033756">
    <property type="entry name" value="YlxH/NBP35"/>
</dbReference>
<dbReference type="InterPro" id="IPR025501">
    <property type="entry name" value="MinD_FleN"/>
</dbReference>
<dbReference type="PANTHER" id="PTHR43384">
    <property type="entry name" value="SEPTUM SITE-DETERMINING PROTEIN MIND HOMOLOG, CHLOROPLASTIC-RELATED"/>
    <property type="match status" value="1"/>
</dbReference>
<dbReference type="InterPro" id="IPR027417">
    <property type="entry name" value="P-loop_NTPase"/>
</dbReference>
<protein>
    <recommendedName>
        <fullName evidence="5">ATP-binding protein</fullName>
    </recommendedName>
</protein>
<evidence type="ECO:0000256" key="2">
    <source>
        <dbReference type="ARBA" id="ARBA00022840"/>
    </source>
</evidence>